<evidence type="ECO:0000256" key="4">
    <source>
        <dbReference type="ARBA" id="ARBA00022438"/>
    </source>
</evidence>
<dbReference type="InterPro" id="IPR000073">
    <property type="entry name" value="AB_hydrolase_1"/>
</dbReference>
<sequence>MYSPIEAYDQGMLDVGDHNQVYWEVSGNPAGKPAVIVHGGPGGEMSANWRRFHDPEAYRIVLFHQRGCGRSTPNAGLLETDLSVNTTQHLIADMELLRAHLGIEKWQLVGASWGSTLSLAYAQRHRERVSEVILMAVTASRRKEIAWITRDVGRVFPQEWERFRDAVPERDRDGNLAAAYARLLADPSTREQAARDWCDWEDTHVSLDPQYQPDPRFQDPVFRMTFARLVTHYWGNDCFLPEKGDLVEQAHLLKGIPGVLIHGRLDVSGPLETAWELHKSWPGSELVVCGDGHGGRDMVAEVVAATDRFR</sequence>
<reference evidence="11 12" key="1">
    <citation type="submission" date="2020-10" db="EMBL/GenBank/DDBJ databases">
        <title>Sequencing the genomes of 1000 actinobacteria strains.</title>
        <authorList>
            <person name="Klenk H.-P."/>
        </authorList>
    </citation>
    <scope>NUCLEOTIDE SEQUENCE [LARGE SCALE GENOMIC DNA]</scope>
    <source>
        <strain evidence="11 12">DSM 43173</strain>
    </source>
</reference>
<dbReference type="Gene3D" id="3.40.50.1820">
    <property type="entry name" value="alpha/beta hydrolase"/>
    <property type="match status" value="1"/>
</dbReference>
<evidence type="ECO:0000256" key="9">
    <source>
        <dbReference type="RuleBase" id="RU003421"/>
    </source>
</evidence>
<evidence type="ECO:0000313" key="11">
    <source>
        <dbReference type="EMBL" id="MBE1585508.1"/>
    </source>
</evidence>
<dbReference type="InterPro" id="IPR005944">
    <property type="entry name" value="Pro_iminopeptidase"/>
</dbReference>
<dbReference type="EMBL" id="JADBEK010000001">
    <property type="protein sequence ID" value="MBE1585508.1"/>
    <property type="molecule type" value="Genomic_DNA"/>
</dbReference>
<evidence type="ECO:0000313" key="12">
    <source>
        <dbReference type="Proteomes" id="UP000633509"/>
    </source>
</evidence>
<dbReference type="RefSeq" id="WP_192786242.1">
    <property type="nucleotide sequence ID" value="NZ_JADBEK010000001.1"/>
</dbReference>
<dbReference type="PIRSF" id="PIRSF006431">
    <property type="entry name" value="Pept_S33"/>
    <property type="match status" value="1"/>
</dbReference>
<keyword evidence="7 8" id="KW-0378">Hydrolase</keyword>
<evidence type="ECO:0000259" key="10">
    <source>
        <dbReference type="Pfam" id="PF00561"/>
    </source>
</evidence>
<accession>A0ABR9LYW6</accession>
<evidence type="ECO:0000256" key="6">
    <source>
        <dbReference type="ARBA" id="ARBA00022670"/>
    </source>
</evidence>
<evidence type="ECO:0000256" key="2">
    <source>
        <dbReference type="ARBA" id="ARBA00004496"/>
    </source>
</evidence>
<name>A0ABR9LYW6_9ACTN</name>
<dbReference type="GO" id="GO:0004177">
    <property type="term" value="F:aminopeptidase activity"/>
    <property type="evidence" value="ECO:0007669"/>
    <property type="project" value="UniProtKB-KW"/>
</dbReference>
<dbReference type="EC" id="3.4.11.5" evidence="8 9"/>
<dbReference type="Proteomes" id="UP000633509">
    <property type="component" value="Unassembled WGS sequence"/>
</dbReference>
<evidence type="ECO:0000256" key="7">
    <source>
        <dbReference type="ARBA" id="ARBA00022801"/>
    </source>
</evidence>
<comment type="catalytic activity">
    <reaction evidence="1 8 9">
        <text>Release of N-terminal proline from a peptide.</text>
        <dbReference type="EC" id="3.4.11.5"/>
    </reaction>
</comment>
<keyword evidence="4 8" id="KW-0031">Aminopeptidase</keyword>
<dbReference type="InterPro" id="IPR002410">
    <property type="entry name" value="Peptidase_S33"/>
</dbReference>
<dbReference type="PANTHER" id="PTHR43722:SF1">
    <property type="entry name" value="PROLINE IMINOPEPTIDASE"/>
    <property type="match status" value="1"/>
</dbReference>
<keyword evidence="6 8" id="KW-0645">Protease</keyword>
<evidence type="ECO:0000256" key="5">
    <source>
        <dbReference type="ARBA" id="ARBA00022490"/>
    </source>
</evidence>
<gene>
    <name evidence="11" type="ORF">H4W80_003766</name>
</gene>
<organism evidence="11 12">
    <name type="scientific">Nonomuraea angiospora</name>
    <dbReference type="NCBI Taxonomy" id="46172"/>
    <lineage>
        <taxon>Bacteria</taxon>
        <taxon>Bacillati</taxon>
        <taxon>Actinomycetota</taxon>
        <taxon>Actinomycetes</taxon>
        <taxon>Streptosporangiales</taxon>
        <taxon>Streptosporangiaceae</taxon>
        <taxon>Nonomuraea</taxon>
    </lineage>
</organism>
<keyword evidence="5 8" id="KW-0963">Cytoplasm</keyword>
<dbReference type="InterPro" id="IPR029058">
    <property type="entry name" value="AB_hydrolase_fold"/>
</dbReference>
<feature type="domain" description="AB hydrolase-1" evidence="10">
    <location>
        <begin position="35"/>
        <end position="292"/>
    </location>
</feature>
<dbReference type="PANTHER" id="PTHR43722">
    <property type="entry name" value="PROLINE IMINOPEPTIDASE"/>
    <property type="match status" value="1"/>
</dbReference>
<proteinExistence type="inferred from homology"/>
<keyword evidence="12" id="KW-1185">Reference proteome</keyword>
<comment type="subcellular location">
    <subcellularLocation>
        <location evidence="2 8">Cytoplasm</location>
    </subcellularLocation>
</comment>
<dbReference type="SUPFAM" id="SSF53474">
    <property type="entry name" value="alpha/beta-Hydrolases"/>
    <property type="match status" value="1"/>
</dbReference>
<evidence type="ECO:0000256" key="8">
    <source>
        <dbReference type="PIRNR" id="PIRNR006431"/>
    </source>
</evidence>
<evidence type="ECO:0000256" key="1">
    <source>
        <dbReference type="ARBA" id="ARBA00001585"/>
    </source>
</evidence>
<comment type="similarity">
    <text evidence="3 8 9">Belongs to the peptidase S33 family.</text>
</comment>
<dbReference type="Pfam" id="PF00561">
    <property type="entry name" value="Abhydrolase_1"/>
    <property type="match status" value="1"/>
</dbReference>
<dbReference type="NCBIfam" id="TIGR01249">
    <property type="entry name" value="pro_imino_pep_1"/>
    <property type="match status" value="1"/>
</dbReference>
<protein>
    <recommendedName>
        <fullName evidence="8 9">Proline iminopeptidase</fullName>
        <shortName evidence="8">PIP</shortName>
        <ecNumber evidence="8 9">3.4.11.5</ecNumber>
    </recommendedName>
    <alternativeName>
        <fullName evidence="8">Prolyl aminopeptidase</fullName>
    </alternativeName>
</protein>
<comment type="caution">
    <text evidence="11">The sequence shown here is derived from an EMBL/GenBank/DDBJ whole genome shotgun (WGS) entry which is preliminary data.</text>
</comment>
<dbReference type="PRINTS" id="PR00793">
    <property type="entry name" value="PROAMNOPTASE"/>
</dbReference>
<evidence type="ECO:0000256" key="3">
    <source>
        <dbReference type="ARBA" id="ARBA00010088"/>
    </source>
</evidence>
<dbReference type="PRINTS" id="PR00111">
    <property type="entry name" value="ABHYDROLASE"/>
</dbReference>